<evidence type="ECO:0000259" key="3">
    <source>
        <dbReference type="PROSITE" id="PS50004"/>
    </source>
</evidence>
<dbReference type="InterPro" id="IPR037772">
    <property type="entry name" value="C2_Freud"/>
</dbReference>
<dbReference type="PROSITE" id="PS50004">
    <property type="entry name" value="C2"/>
    <property type="match status" value="1"/>
</dbReference>
<comment type="caution">
    <text evidence="4">The sequence shown here is derived from an EMBL/GenBank/DDBJ whole genome shotgun (WGS) entry which is preliminary data.</text>
</comment>
<evidence type="ECO:0000313" key="5">
    <source>
        <dbReference type="Proteomes" id="UP001283361"/>
    </source>
</evidence>
<dbReference type="Pfam" id="PF21528">
    <property type="entry name" value="CC2D1A-B_DM14"/>
    <property type="match status" value="4"/>
</dbReference>
<feature type="compositionally biased region" description="Pro residues" evidence="2">
    <location>
        <begin position="181"/>
        <end position="197"/>
    </location>
</feature>
<feature type="compositionally biased region" description="Pro residues" evidence="2">
    <location>
        <begin position="489"/>
        <end position="515"/>
    </location>
</feature>
<feature type="compositionally biased region" description="Polar residues" evidence="2">
    <location>
        <begin position="282"/>
        <end position="296"/>
    </location>
</feature>
<dbReference type="InterPro" id="IPR000008">
    <property type="entry name" value="C2_dom"/>
</dbReference>
<protein>
    <recommendedName>
        <fullName evidence="3">C2 domain-containing protein</fullName>
    </recommendedName>
</protein>
<dbReference type="SUPFAM" id="SSF49562">
    <property type="entry name" value="C2 domain (Calcium/lipid-binding domain, CaLB)"/>
    <property type="match status" value="1"/>
</dbReference>
<name>A0AAE0XSS3_9GAST</name>
<evidence type="ECO:0000313" key="4">
    <source>
        <dbReference type="EMBL" id="KAK3706677.1"/>
    </source>
</evidence>
<feature type="compositionally biased region" description="Low complexity" evidence="2">
    <location>
        <begin position="387"/>
        <end position="402"/>
    </location>
</feature>
<feature type="compositionally biased region" description="Low complexity" evidence="2">
    <location>
        <begin position="153"/>
        <end position="162"/>
    </location>
</feature>
<dbReference type="PANTHER" id="PTHR13076">
    <property type="entry name" value="COILED-COIL AND C2 DOMAIN-CONTAINING PROTEIN 1-LIKE"/>
    <property type="match status" value="1"/>
</dbReference>
<feature type="region of interest" description="Disordered" evidence="2">
    <location>
        <begin position="1"/>
        <end position="210"/>
    </location>
</feature>
<dbReference type="SMART" id="SM00685">
    <property type="entry name" value="DM14"/>
    <property type="match status" value="4"/>
</dbReference>
<feature type="compositionally biased region" description="Polar residues" evidence="2">
    <location>
        <begin position="126"/>
        <end position="140"/>
    </location>
</feature>
<evidence type="ECO:0000256" key="1">
    <source>
        <dbReference type="ARBA" id="ARBA00010672"/>
    </source>
</evidence>
<dbReference type="EMBL" id="JAWDGP010007743">
    <property type="protein sequence ID" value="KAK3706677.1"/>
    <property type="molecule type" value="Genomic_DNA"/>
</dbReference>
<feature type="region of interest" description="Disordered" evidence="2">
    <location>
        <begin position="367"/>
        <end position="461"/>
    </location>
</feature>
<gene>
    <name evidence="4" type="ORF">RRG08_009313</name>
</gene>
<feature type="compositionally biased region" description="Basic and acidic residues" evidence="2">
    <location>
        <begin position="1"/>
        <end position="20"/>
    </location>
</feature>
<sequence>MFGKKKSSEARGEPGRRKGTDLMNQMGFGAMPGLNDIDSMVYGDDGDDEDLEAELAALAGESGIPKKEKPKKRAPVPMADIESLAKAGMEDVDDDVSDTEDQDLLAELQELESEEEEPEAPPVKSPNLSPQTAPAPSIGNSAPARPSPMLTPSSSSSSSSLSNQFTQVPRASPDVQRVLPSPSPKPSPSPSPSPRPSPSHTTSAGGMVGLLEERLNMYRIASANAKSAGDSSKQRRLDRGIKTLAGLLRQAKAGKPVNEEEIPPAVAMGASVAVAEPPRPTASANLTEAPASTPTQENERPEAAKLPESSSSSRSGPKDALIERRDQYRKAAMMAKRNGDMAKAGSYVKIFKQFEAVIQAIDEGKEVDLSKMPPPPSEFSGEAVHMVSNPQPSVPVQRVSQQAAGEEAEPDLPSMSAEEEKSMFNAPEAPQSVMEALTQRLDKYKSTESSAKAAGEGSKARRMGRIVKQYEDAIKLHRAGKMVDFEELPTPPGFGPIPVGTPAPAPAPQDPPRPGPSQAAGGASAAATARPQPIQRQNTGRKSMHSRQEQQLAFLKERLSEFKQAAMQAKKNHDLELAKQYIRMMKGMEPMIDACESGLPVDLAQVPPSPIGADDAEDKFVVVSAEDCQPTGDREEVFKNLQTDLVRQIRLCVANAQHYQKLGDVPAAAKFQKLEQNCRRDLESLKSAYRHADPAPRFHYETRSFSMVQSNTELGDADMELTIVRGIQYKLPSGYSEKDMDTSVKYEFAFPTDEPQTGGTGTVKDTVNPEYNETFRLQINRKSKGLFRYIERKGIKLEIFIKRGFFKGDKLLGTVNVKLQSLENKCTIHDSYDLMDGRKTVGGKLEVKLRIRDPLKTKQVEEVKEKWLVIDQFIRTVGSKSQAEAKAPKPVK</sequence>
<dbReference type="PANTHER" id="PTHR13076:SF9">
    <property type="entry name" value="COILED-COIL AND C2 DOMAIN-CONTAINING PROTEIN 1-LIKE"/>
    <property type="match status" value="1"/>
</dbReference>
<keyword evidence="5" id="KW-1185">Reference proteome</keyword>
<dbReference type="Gene3D" id="2.60.40.150">
    <property type="entry name" value="C2 domain"/>
    <property type="match status" value="1"/>
</dbReference>
<dbReference type="Proteomes" id="UP001283361">
    <property type="component" value="Unassembled WGS sequence"/>
</dbReference>
<feature type="region of interest" description="Disordered" evidence="2">
    <location>
        <begin position="485"/>
        <end position="548"/>
    </location>
</feature>
<accession>A0AAE0XSS3</accession>
<proteinExistence type="inferred from homology"/>
<dbReference type="InterPro" id="IPR006608">
    <property type="entry name" value="CC2D1A/B_DM14"/>
</dbReference>
<evidence type="ECO:0000256" key="2">
    <source>
        <dbReference type="SAM" id="MobiDB-lite"/>
    </source>
</evidence>
<feature type="domain" description="C2" evidence="3">
    <location>
        <begin position="699"/>
        <end position="832"/>
    </location>
</feature>
<dbReference type="Pfam" id="PF00168">
    <property type="entry name" value="C2"/>
    <property type="match status" value="1"/>
</dbReference>
<dbReference type="InterPro" id="IPR035892">
    <property type="entry name" value="C2_domain_sf"/>
</dbReference>
<dbReference type="InterPro" id="IPR039725">
    <property type="entry name" value="CC2D1A/B"/>
</dbReference>
<feature type="compositionally biased region" description="Low complexity" evidence="2">
    <location>
        <begin position="516"/>
        <end position="533"/>
    </location>
</feature>
<dbReference type="AlphaFoldDB" id="A0AAE0XSS3"/>
<feature type="compositionally biased region" description="Acidic residues" evidence="2">
    <location>
        <begin position="44"/>
        <end position="53"/>
    </location>
</feature>
<feature type="compositionally biased region" description="Low complexity" evidence="2">
    <location>
        <begin position="447"/>
        <end position="457"/>
    </location>
</feature>
<dbReference type="CDD" id="cd08690">
    <property type="entry name" value="C2_Freud-1"/>
    <property type="match status" value="1"/>
</dbReference>
<reference evidence="4" key="1">
    <citation type="journal article" date="2023" name="G3 (Bethesda)">
        <title>A reference genome for the long-term kleptoplast-retaining sea slug Elysia crispata morphotype clarki.</title>
        <authorList>
            <person name="Eastman K.E."/>
            <person name="Pendleton A.L."/>
            <person name="Shaikh M.A."/>
            <person name="Suttiyut T."/>
            <person name="Ogas R."/>
            <person name="Tomko P."/>
            <person name="Gavelis G."/>
            <person name="Widhalm J.R."/>
            <person name="Wisecaver J.H."/>
        </authorList>
    </citation>
    <scope>NUCLEOTIDE SEQUENCE</scope>
    <source>
        <strain evidence="4">ECLA1</strain>
    </source>
</reference>
<dbReference type="GO" id="GO:0001227">
    <property type="term" value="F:DNA-binding transcription repressor activity, RNA polymerase II-specific"/>
    <property type="evidence" value="ECO:0007669"/>
    <property type="project" value="InterPro"/>
</dbReference>
<feature type="compositionally biased region" description="Acidic residues" evidence="2">
    <location>
        <begin position="90"/>
        <end position="119"/>
    </location>
</feature>
<comment type="similarity">
    <text evidence="1">Belongs to the CC2D1 family.</text>
</comment>
<feature type="region of interest" description="Disordered" evidence="2">
    <location>
        <begin position="274"/>
        <end position="334"/>
    </location>
</feature>
<organism evidence="4 5">
    <name type="scientific">Elysia crispata</name>
    <name type="common">lettuce slug</name>
    <dbReference type="NCBI Taxonomy" id="231223"/>
    <lineage>
        <taxon>Eukaryota</taxon>
        <taxon>Metazoa</taxon>
        <taxon>Spiralia</taxon>
        <taxon>Lophotrochozoa</taxon>
        <taxon>Mollusca</taxon>
        <taxon>Gastropoda</taxon>
        <taxon>Heterobranchia</taxon>
        <taxon>Euthyneura</taxon>
        <taxon>Panpulmonata</taxon>
        <taxon>Sacoglossa</taxon>
        <taxon>Placobranchoidea</taxon>
        <taxon>Plakobranchidae</taxon>
        <taxon>Elysia</taxon>
    </lineage>
</organism>
<feature type="compositionally biased region" description="Basic and acidic residues" evidence="2">
    <location>
        <begin position="316"/>
        <end position="329"/>
    </location>
</feature>
<dbReference type="SMART" id="SM00239">
    <property type="entry name" value="C2"/>
    <property type="match status" value="1"/>
</dbReference>